<dbReference type="PANTHER" id="PTHR13375:SF3">
    <property type="entry name" value="THO COMPLEX SUBUNIT 5 HOMOLOG"/>
    <property type="match status" value="1"/>
</dbReference>
<dbReference type="InterPro" id="IPR019163">
    <property type="entry name" value="THO_Thoc5"/>
</dbReference>
<name>A0A067MZ40_BOTB1</name>
<evidence type="ECO:0000256" key="2">
    <source>
        <dbReference type="ARBA" id="ARBA00008044"/>
    </source>
</evidence>
<dbReference type="EMBL" id="KL198017">
    <property type="protein sequence ID" value="KDQ21023.1"/>
    <property type="molecule type" value="Genomic_DNA"/>
</dbReference>
<reference evidence="5" key="1">
    <citation type="journal article" date="2014" name="Proc. Natl. Acad. Sci. U.S.A.">
        <title>Extensive sampling of basidiomycete genomes demonstrates inadequacy of the white-rot/brown-rot paradigm for wood decay fungi.</title>
        <authorList>
            <person name="Riley R."/>
            <person name="Salamov A.A."/>
            <person name="Brown D.W."/>
            <person name="Nagy L.G."/>
            <person name="Floudas D."/>
            <person name="Held B.W."/>
            <person name="Levasseur A."/>
            <person name="Lombard V."/>
            <person name="Morin E."/>
            <person name="Otillar R."/>
            <person name="Lindquist E.A."/>
            <person name="Sun H."/>
            <person name="LaButti K.M."/>
            <person name="Schmutz J."/>
            <person name="Jabbour D."/>
            <person name="Luo H."/>
            <person name="Baker S.E."/>
            <person name="Pisabarro A.G."/>
            <person name="Walton J.D."/>
            <person name="Blanchette R.A."/>
            <person name="Henrissat B."/>
            <person name="Martin F."/>
            <person name="Cullen D."/>
            <person name="Hibbett D.S."/>
            <person name="Grigoriev I.V."/>
        </authorList>
    </citation>
    <scope>NUCLEOTIDE SEQUENCE [LARGE SCALE GENOMIC DNA]</scope>
    <source>
        <strain evidence="5">FD-172 SS1</strain>
    </source>
</reference>
<dbReference type="Proteomes" id="UP000027195">
    <property type="component" value="Unassembled WGS sequence"/>
</dbReference>
<evidence type="ECO:0000313" key="5">
    <source>
        <dbReference type="Proteomes" id="UP000027195"/>
    </source>
</evidence>
<dbReference type="GO" id="GO:0006406">
    <property type="term" value="P:mRNA export from nucleus"/>
    <property type="evidence" value="ECO:0007669"/>
    <property type="project" value="TreeGrafter"/>
</dbReference>
<organism evidence="4 5">
    <name type="scientific">Botryobasidium botryosum (strain FD-172 SS1)</name>
    <dbReference type="NCBI Taxonomy" id="930990"/>
    <lineage>
        <taxon>Eukaryota</taxon>
        <taxon>Fungi</taxon>
        <taxon>Dikarya</taxon>
        <taxon>Basidiomycota</taxon>
        <taxon>Agaricomycotina</taxon>
        <taxon>Agaricomycetes</taxon>
        <taxon>Cantharellales</taxon>
        <taxon>Botryobasidiaceae</taxon>
        <taxon>Botryobasidium</taxon>
    </lineage>
</organism>
<keyword evidence="5" id="KW-1185">Reference proteome</keyword>
<evidence type="ECO:0000256" key="1">
    <source>
        <dbReference type="ARBA" id="ARBA00004123"/>
    </source>
</evidence>
<evidence type="ECO:0000256" key="3">
    <source>
        <dbReference type="ARBA" id="ARBA00023242"/>
    </source>
</evidence>
<dbReference type="GO" id="GO:0000445">
    <property type="term" value="C:THO complex part of transcription export complex"/>
    <property type="evidence" value="ECO:0007669"/>
    <property type="project" value="TreeGrafter"/>
</dbReference>
<dbReference type="AlphaFoldDB" id="A0A067MZ40"/>
<dbReference type="OrthoDB" id="20582at2759"/>
<evidence type="ECO:0000313" key="4">
    <source>
        <dbReference type="EMBL" id="KDQ21023.1"/>
    </source>
</evidence>
<dbReference type="GO" id="GO:0003729">
    <property type="term" value="F:mRNA binding"/>
    <property type="evidence" value="ECO:0007669"/>
    <property type="project" value="TreeGrafter"/>
</dbReference>
<protein>
    <recommendedName>
        <fullName evidence="6">Fms interacting protein</fullName>
    </recommendedName>
</protein>
<dbReference type="InParanoid" id="A0A067MZ40"/>
<keyword evidence="3" id="KW-0539">Nucleus</keyword>
<comment type="similarity">
    <text evidence="2">Belongs to the THOC5 family.</text>
</comment>
<dbReference type="STRING" id="930990.A0A067MZ40"/>
<evidence type="ECO:0008006" key="6">
    <source>
        <dbReference type="Google" id="ProtNLM"/>
    </source>
</evidence>
<accession>A0A067MZ40</accession>
<dbReference type="PANTHER" id="PTHR13375">
    <property type="entry name" value="FMS INTERACTING PROTEIN"/>
    <property type="match status" value="1"/>
</dbReference>
<gene>
    <name evidence="4" type="ORF">BOTBODRAFT_169692</name>
</gene>
<dbReference type="Pfam" id="PF09766">
    <property type="entry name" value="FmiP_Thoc5"/>
    <property type="match status" value="1"/>
</dbReference>
<proteinExistence type="inferred from homology"/>
<sequence>MPMPIPVQTTDADRLEAVITALQALASPEAPQNEATTIQAGSLFAQLKSINRAATTETKASKQRTTDARNAMDQAQLGLQNLMYERRHLEREIEKCQQFASIYQDIPLHTVEEFMVLAPEEARSGDVLDDEHQLMLNRLSFELSERQRLDERRKILLQDREQLLKQSKDYQVLIDGLGQQLDSLAKSSKEILKSMHDLAIR</sequence>
<comment type="subcellular location">
    <subcellularLocation>
        <location evidence="1">Nucleus</location>
    </subcellularLocation>
</comment>
<dbReference type="HOGENOM" id="CLU_082754_1_0_1"/>